<keyword evidence="2" id="KW-0472">Membrane</keyword>
<keyword evidence="1" id="KW-0175">Coiled coil</keyword>
<comment type="caution">
    <text evidence="3">The sequence shown here is derived from an EMBL/GenBank/DDBJ whole genome shotgun (WGS) entry which is preliminary data.</text>
</comment>
<sequence length="62" mass="7063">MTQRTVPLRGGLVFCALVSAASAWYGYVAGREMARRELGAVVLRLRDELQQERQQNERVLRS</sequence>
<dbReference type="Proteomes" id="UP001301350">
    <property type="component" value="Unassembled WGS sequence"/>
</dbReference>
<evidence type="ECO:0000313" key="3">
    <source>
        <dbReference type="EMBL" id="KAK4538505.1"/>
    </source>
</evidence>
<dbReference type="EMBL" id="JANCYW010000018">
    <property type="protein sequence ID" value="KAK4538505.1"/>
    <property type="molecule type" value="Genomic_DNA"/>
</dbReference>
<keyword evidence="2" id="KW-1133">Transmembrane helix</keyword>
<name>A0AAV9J1Q0_CYACA</name>
<feature type="transmembrane region" description="Helical" evidence="2">
    <location>
        <begin position="6"/>
        <end position="28"/>
    </location>
</feature>
<dbReference type="AlphaFoldDB" id="A0AAV9J1Q0"/>
<reference evidence="3 4" key="1">
    <citation type="submission" date="2022-07" db="EMBL/GenBank/DDBJ databases">
        <title>Genome-wide signatures of adaptation to extreme environments.</title>
        <authorList>
            <person name="Cho C.H."/>
            <person name="Yoon H.S."/>
        </authorList>
    </citation>
    <scope>NUCLEOTIDE SEQUENCE [LARGE SCALE GENOMIC DNA]</scope>
    <source>
        <strain evidence="3 4">DBV 063 E5</strain>
    </source>
</reference>
<gene>
    <name evidence="3" type="ORF">CDCA_CDCA18G4530</name>
</gene>
<protein>
    <submittedName>
        <fullName evidence="3">Uncharacterized protein</fullName>
    </submittedName>
</protein>
<evidence type="ECO:0000256" key="1">
    <source>
        <dbReference type="SAM" id="Coils"/>
    </source>
</evidence>
<feature type="coiled-coil region" evidence="1">
    <location>
        <begin position="35"/>
        <end position="62"/>
    </location>
</feature>
<keyword evidence="4" id="KW-1185">Reference proteome</keyword>
<accession>A0AAV9J1Q0</accession>
<evidence type="ECO:0000313" key="4">
    <source>
        <dbReference type="Proteomes" id="UP001301350"/>
    </source>
</evidence>
<evidence type="ECO:0000256" key="2">
    <source>
        <dbReference type="SAM" id="Phobius"/>
    </source>
</evidence>
<proteinExistence type="predicted"/>
<organism evidence="3 4">
    <name type="scientific">Cyanidium caldarium</name>
    <name type="common">Red alga</name>
    <dbReference type="NCBI Taxonomy" id="2771"/>
    <lineage>
        <taxon>Eukaryota</taxon>
        <taxon>Rhodophyta</taxon>
        <taxon>Bangiophyceae</taxon>
        <taxon>Cyanidiales</taxon>
        <taxon>Cyanidiaceae</taxon>
        <taxon>Cyanidium</taxon>
    </lineage>
</organism>
<keyword evidence="2" id="KW-0812">Transmembrane</keyword>